<dbReference type="SMART" id="SM00563">
    <property type="entry name" value="PlsC"/>
    <property type="match status" value="1"/>
</dbReference>
<dbReference type="Proteomes" id="UP001642540">
    <property type="component" value="Unassembled WGS sequence"/>
</dbReference>
<protein>
    <recommendedName>
        <fullName evidence="6">Phospholipid/glycerol acyltransferase domain-containing protein</fullName>
    </recommendedName>
</protein>
<dbReference type="Pfam" id="PF16076">
    <property type="entry name" value="Acyltransf_C"/>
    <property type="match status" value="1"/>
</dbReference>
<proteinExistence type="inferred from homology"/>
<keyword evidence="3" id="KW-0012">Acyltransferase</keyword>
<accession>A0ABP1RLJ6</accession>
<keyword evidence="8" id="KW-1185">Reference proteome</keyword>
<dbReference type="InterPro" id="IPR002123">
    <property type="entry name" value="Plipid/glycerol_acylTrfase"/>
</dbReference>
<evidence type="ECO:0000256" key="1">
    <source>
        <dbReference type="ARBA" id="ARBA00008655"/>
    </source>
</evidence>
<dbReference type="SUPFAM" id="SSF69593">
    <property type="entry name" value="Glycerol-3-phosphate (1)-acyltransferase"/>
    <property type="match status" value="1"/>
</dbReference>
<evidence type="ECO:0000256" key="4">
    <source>
        <dbReference type="SAM" id="MobiDB-lite"/>
    </source>
</evidence>
<dbReference type="PANTHER" id="PTHR10983:SF24">
    <property type="entry name" value="1-ACYLGLYCEROL-3-PHOSPHATE O-ACYLTRANSFERASE 3, ISOFORM E-RELATED"/>
    <property type="match status" value="1"/>
</dbReference>
<keyword evidence="2" id="KW-0808">Transferase</keyword>
<comment type="similarity">
    <text evidence="1">Belongs to the 1-acyl-sn-glycerol-3-phosphate acyltransferase family.</text>
</comment>
<name>A0ABP1RLJ6_9HEXA</name>
<sequence>MVRRMAASPVSKVWKAFKELIFCQVLLAVVFLTSGLVVDVIQGVLYVTIRPFNPALYRKVNYYVTYTLNSQIVFLVEWWSQSKCQLYIDPQDGEKYFGKEHAILLLNHTYEIDWVMGWLVCDRYGVLGNARVYVKKILAYAPVLGWSWKFQEIVFLERDWEQDKRNLGGQLNNLVNYPDPMWLTLFPEGTRFTPKKHAASMEVARQKGLPELKHHLLPRTRGFVASLPHLREKVPALYDILVAIDPKCKNEPSMYSIMKGREVRSKIMMRRYPMSEVPEDEKEAIDWLHKRYQEKDVLLDNFLRTGEFLSKEQKALPEYQNFQYVELPRRPYSITNFSSWSFVILIPLMWYLYTVFTSGNYLKMGIVLALVVAANMGLMKLIDLTRIDKGSSYGQQQQQQQENNSESDSSNQEEEPVAIIKPITNGVSNGKAKVH</sequence>
<keyword evidence="5" id="KW-0472">Membrane</keyword>
<feature type="domain" description="Phospholipid/glycerol acyltransferase" evidence="6">
    <location>
        <begin position="102"/>
        <end position="224"/>
    </location>
</feature>
<evidence type="ECO:0000256" key="5">
    <source>
        <dbReference type="SAM" id="Phobius"/>
    </source>
</evidence>
<gene>
    <name evidence="7" type="ORF">ODALV1_LOCUS23568</name>
</gene>
<feature type="compositionally biased region" description="Low complexity" evidence="4">
    <location>
        <begin position="395"/>
        <end position="410"/>
    </location>
</feature>
<dbReference type="InterPro" id="IPR032098">
    <property type="entry name" value="Acyltransf_C"/>
</dbReference>
<dbReference type="Pfam" id="PF01553">
    <property type="entry name" value="Acyltransferase"/>
    <property type="match status" value="1"/>
</dbReference>
<organism evidence="7 8">
    <name type="scientific">Orchesella dallaii</name>
    <dbReference type="NCBI Taxonomy" id="48710"/>
    <lineage>
        <taxon>Eukaryota</taxon>
        <taxon>Metazoa</taxon>
        <taxon>Ecdysozoa</taxon>
        <taxon>Arthropoda</taxon>
        <taxon>Hexapoda</taxon>
        <taxon>Collembola</taxon>
        <taxon>Entomobryomorpha</taxon>
        <taxon>Entomobryoidea</taxon>
        <taxon>Orchesellidae</taxon>
        <taxon>Orchesellinae</taxon>
        <taxon>Orchesella</taxon>
    </lineage>
</organism>
<comment type="caution">
    <text evidence="7">The sequence shown here is derived from an EMBL/GenBank/DDBJ whole genome shotgun (WGS) entry which is preliminary data.</text>
</comment>
<dbReference type="PANTHER" id="PTHR10983">
    <property type="entry name" value="1-ACYLGLYCEROL-3-PHOSPHATE ACYLTRANSFERASE-RELATED"/>
    <property type="match status" value="1"/>
</dbReference>
<reference evidence="7 8" key="1">
    <citation type="submission" date="2024-08" db="EMBL/GenBank/DDBJ databases">
        <authorList>
            <person name="Cucini C."/>
            <person name="Frati F."/>
        </authorList>
    </citation>
    <scope>NUCLEOTIDE SEQUENCE [LARGE SCALE GENOMIC DNA]</scope>
</reference>
<evidence type="ECO:0000313" key="8">
    <source>
        <dbReference type="Proteomes" id="UP001642540"/>
    </source>
</evidence>
<evidence type="ECO:0000313" key="7">
    <source>
        <dbReference type="EMBL" id="CAL8130106.1"/>
    </source>
</evidence>
<dbReference type="EMBL" id="CAXLJM020000081">
    <property type="protein sequence ID" value="CAL8130106.1"/>
    <property type="molecule type" value="Genomic_DNA"/>
</dbReference>
<keyword evidence="5" id="KW-0812">Transmembrane</keyword>
<feature type="region of interest" description="Disordered" evidence="4">
    <location>
        <begin position="392"/>
        <end position="435"/>
    </location>
</feature>
<dbReference type="CDD" id="cd07990">
    <property type="entry name" value="LPLAT_LCLAT1-like"/>
    <property type="match status" value="1"/>
</dbReference>
<evidence type="ECO:0000259" key="6">
    <source>
        <dbReference type="SMART" id="SM00563"/>
    </source>
</evidence>
<keyword evidence="5" id="KW-1133">Transmembrane helix</keyword>
<feature type="transmembrane region" description="Helical" evidence="5">
    <location>
        <begin position="21"/>
        <end position="48"/>
    </location>
</feature>
<evidence type="ECO:0000256" key="3">
    <source>
        <dbReference type="ARBA" id="ARBA00023315"/>
    </source>
</evidence>
<evidence type="ECO:0000256" key="2">
    <source>
        <dbReference type="ARBA" id="ARBA00022679"/>
    </source>
</evidence>